<protein>
    <submittedName>
        <fullName evidence="2">Uncharacterized protein</fullName>
    </submittedName>
</protein>
<dbReference type="EMBL" id="SFCA01000140">
    <property type="protein sequence ID" value="TRT53783.1"/>
    <property type="molecule type" value="Genomic_DNA"/>
</dbReference>
<keyword evidence="1" id="KW-0472">Membrane</keyword>
<dbReference type="AlphaFoldDB" id="A0A551XYJ1"/>
<reference evidence="2 3" key="1">
    <citation type="submission" date="2019-01" db="EMBL/GenBank/DDBJ databases">
        <title>Coherence of Microcystis species and biogeography revealed through population genomics.</title>
        <authorList>
            <person name="Perez-Carrascal O.M."/>
            <person name="Terrat Y."/>
            <person name="Giani A."/>
            <person name="Fortin N."/>
            <person name="Tromas N."/>
            <person name="Shapiro B.J."/>
        </authorList>
    </citation>
    <scope>NUCLEOTIDE SEQUENCE [LARGE SCALE GENOMIC DNA]</scope>
    <source>
        <strain evidence="2">Ma_QC_C_20070703_M131</strain>
    </source>
</reference>
<feature type="transmembrane region" description="Helical" evidence="1">
    <location>
        <begin position="7"/>
        <end position="27"/>
    </location>
</feature>
<organism evidence="2 3">
    <name type="scientific">Microcystis aeruginosa Ma_QC_C_20070703_M131</name>
    <dbReference type="NCBI Taxonomy" id="2486263"/>
    <lineage>
        <taxon>Bacteria</taxon>
        <taxon>Bacillati</taxon>
        <taxon>Cyanobacteriota</taxon>
        <taxon>Cyanophyceae</taxon>
        <taxon>Oscillatoriophycideae</taxon>
        <taxon>Chroococcales</taxon>
        <taxon>Microcystaceae</taxon>
        <taxon>Microcystis</taxon>
    </lineage>
</organism>
<sequence>MNATINEVLLPVFLFAVYFCAVSTLMYHPQNLTTTYREVSGTVSQSNSITPVDEFHLNQPLTTESTEKSSLIVESESLSFEPDISEVQQEEITDSGQQNNIYIQTETIINNLNKCQSRQLCKPLGIQQKCGKVEKTLTFIKAEIRSLFKDEPERVIATIAGEVPRTHFHTT</sequence>
<evidence type="ECO:0000256" key="1">
    <source>
        <dbReference type="SAM" id="Phobius"/>
    </source>
</evidence>
<keyword evidence="1" id="KW-0812">Transmembrane</keyword>
<evidence type="ECO:0000313" key="3">
    <source>
        <dbReference type="Proteomes" id="UP000316443"/>
    </source>
</evidence>
<evidence type="ECO:0000313" key="2">
    <source>
        <dbReference type="EMBL" id="TRT53783.1"/>
    </source>
</evidence>
<comment type="caution">
    <text evidence="2">The sequence shown here is derived from an EMBL/GenBank/DDBJ whole genome shotgun (WGS) entry which is preliminary data.</text>
</comment>
<keyword evidence="1" id="KW-1133">Transmembrane helix</keyword>
<dbReference type="Proteomes" id="UP000316443">
    <property type="component" value="Unassembled WGS sequence"/>
</dbReference>
<name>A0A551XYJ1_MICAE</name>
<proteinExistence type="predicted"/>
<gene>
    <name evidence="2" type="ORF">EWV85_13585</name>
</gene>
<accession>A0A551XYJ1</accession>